<evidence type="ECO:0000256" key="1">
    <source>
        <dbReference type="SAM" id="SignalP"/>
    </source>
</evidence>
<proteinExistence type="predicted"/>
<name>A0AAD8BRC5_BIOPF</name>
<protein>
    <submittedName>
        <fullName evidence="2">Amine oxidase [copper-containing]</fullName>
    </submittedName>
</protein>
<accession>A0AAD8BRC5</accession>
<comment type="caution">
    <text evidence="2">The sequence shown here is derived from an EMBL/GenBank/DDBJ whole genome shotgun (WGS) entry which is preliminary data.</text>
</comment>
<evidence type="ECO:0000313" key="3">
    <source>
        <dbReference type="Proteomes" id="UP001233172"/>
    </source>
</evidence>
<sequence length="73" mass="8417">PLMKPLLLFWLLLVNCFEAAYNSYEGAYKCYDAYLENIPRPCGSHNPNQNVVDLREPQSPGPFHDLTIFELTQ</sequence>
<organism evidence="2 3">
    <name type="scientific">Biomphalaria pfeifferi</name>
    <name type="common">Bloodfluke planorb</name>
    <name type="synonym">Freshwater snail</name>
    <dbReference type="NCBI Taxonomy" id="112525"/>
    <lineage>
        <taxon>Eukaryota</taxon>
        <taxon>Metazoa</taxon>
        <taxon>Spiralia</taxon>
        <taxon>Lophotrochozoa</taxon>
        <taxon>Mollusca</taxon>
        <taxon>Gastropoda</taxon>
        <taxon>Heterobranchia</taxon>
        <taxon>Euthyneura</taxon>
        <taxon>Panpulmonata</taxon>
        <taxon>Hygrophila</taxon>
        <taxon>Lymnaeoidea</taxon>
        <taxon>Planorbidae</taxon>
        <taxon>Biomphalaria</taxon>
    </lineage>
</organism>
<dbReference type="AlphaFoldDB" id="A0AAD8BRC5"/>
<dbReference type="Proteomes" id="UP001233172">
    <property type="component" value="Unassembled WGS sequence"/>
</dbReference>
<feature type="chain" id="PRO_5041908062" evidence="1">
    <location>
        <begin position="20"/>
        <end position="73"/>
    </location>
</feature>
<reference evidence="2" key="1">
    <citation type="journal article" date="2023" name="PLoS Negl. Trop. Dis.">
        <title>A genome sequence for Biomphalaria pfeifferi, the major vector snail for the human-infecting parasite Schistosoma mansoni.</title>
        <authorList>
            <person name="Bu L."/>
            <person name="Lu L."/>
            <person name="Laidemitt M.R."/>
            <person name="Zhang S.M."/>
            <person name="Mutuku M."/>
            <person name="Mkoji G."/>
            <person name="Steinauer M."/>
            <person name="Loker E.S."/>
        </authorList>
    </citation>
    <scope>NUCLEOTIDE SEQUENCE</scope>
    <source>
        <strain evidence="2">KasaAsao</strain>
    </source>
</reference>
<evidence type="ECO:0000313" key="2">
    <source>
        <dbReference type="EMBL" id="KAK0059429.1"/>
    </source>
</evidence>
<keyword evidence="3" id="KW-1185">Reference proteome</keyword>
<feature type="signal peptide" evidence="1">
    <location>
        <begin position="1"/>
        <end position="19"/>
    </location>
</feature>
<feature type="non-terminal residue" evidence="2">
    <location>
        <position position="1"/>
    </location>
</feature>
<gene>
    <name evidence="2" type="ORF">Bpfe_011198</name>
</gene>
<dbReference type="EMBL" id="JASAOG010000042">
    <property type="protein sequence ID" value="KAK0059429.1"/>
    <property type="molecule type" value="Genomic_DNA"/>
</dbReference>
<keyword evidence="1" id="KW-0732">Signal</keyword>
<feature type="non-terminal residue" evidence="2">
    <location>
        <position position="73"/>
    </location>
</feature>
<reference evidence="2" key="2">
    <citation type="submission" date="2023-04" db="EMBL/GenBank/DDBJ databases">
        <authorList>
            <person name="Bu L."/>
            <person name="Lu L."/>
            <person name="Laidemitt M.R."/>
            <person name="Zhang S.M."/>
            <person name="Mutuku M."/>
            <person name="Mkoji G."/>
            <person name="Steinauer M."/>
            <person name="Loker E.S."/>
        </authorList>
    </citation>
    <scope>NUCLEOTIDE SEQUENCE</scope>
    <source>
        <strain evidence="2">KasaAsao</strain>
        <tissue evidence="2">Whole Snail</tissue>
    </source>
</reference>